<evidence type="ECO:0000256" key="1">
    <source>
        <dbReference type="SAM" id="MobiDB-lite"/>
    </source>
</evidence>
<gene>
    <name evidence="2" type="ORF">NDU88_005657</name>
</gene>
<evidence type="ECO:0000313" key="3">
    <source>
        <dbReference type="Proteomes" id="UP001066276"/>
    </source>
</evidence>
<dbReference type="Proteomes" id="UP001066276">
    <property type="component" value="Chromosome 3_1"/>
</dbReference>
<dbReference type="AlphaFoldDB" id="A0AAV7UJV3"/>
<feature type="region of interest" description="Disordered" evidence="1">
    <location>
        <begin position="97"/>
        <end position="175"/>
    </location>
</feature>
<feature type="compositionally biased region" description="Polar residues" evidence="1">
    <location>
        <begin position="155"/>
        <end position="175"/>
    </location>
</feature>
<organism evidence="2 3">
    <name type="scientific">Pleurodeles waltl</name>
    <name type="common">Iberian ribbed newt</name>
    <dbReference type="NCBI Taxonomy" id="8319"/>
    <lineage>
        <taxon>Eukaryota</taxon>
        <taxon>Metazoa</taxon>
        <taxon>Chordata</taxon>
        <taxon>Craniata</taxon>
        <taxon>Vertebrata</taxon>
        <taxon>Euteleostomi</taxon>
        <taxon>Amphibia</taxon>
        <taxon>Batrachia</taxon>
        <taxon>Caudata</taxon>
        <taxon>Salamandroidea</taxon>
        <taxon>Salamandridae</taxon>
        <taxon>Pleurodelinae</taxon>
        <taxon>Pleurodeles</taxon>
    </lineage>
</organism>
<evidence type="ECO:0000313" key="2">
    <source>
        <dbReference type="EMBL" id="KAJ1188901.1"/>
    </source>
</evidence>
<keyword evidence="3" id="KW-1185">Reference proteome</keyword>
<accession>A0AAV7UJV3</accession>
<feature type="compositionally biased region" description="Basic and acidic residues" evidence="1">
    <location>
        <begin position="105"/>
        <end position="115"/>
    </location>
</feature>
<comment type="caution">
    <text evidence="2">The sequence shown here is derived from an EMBL/GenBank/DDBJ whole genome shotgun (WGS) entry which is preliminary data.</text>
</comment>
<protein>
    <submittedName>
        <fullName evidence="2">Uncharacterized protein</fullName>
    </submittedName>
</protein>
<proteinExistence type="predicted"/>
<dbReference type="EMBL" id="JANPWB010000005">
    <property type="protein sequence ID" value="KAJ1188901.1"/>
    <property type="molecule type" value="Genomic_DNA"/>
</dbReference>
<reference evidence="2" key="1">
    <citation type="journal article" date="2022" name="bioRxiv">
        <title>Sequencing and chromosome-scale assembly of the giantPleurodeles waltlgenome.</title>
        <authorList>
            <person name="Brown T."/>
            <person name="Elewa A."/>
            <person name="Iarovenko S."/>
            <person name="Subramanian E."/>
            <person name="Araus A.J."/>
            <person name="Petzold A."/>
            <person name="Susuki M."/>
            <person name="Suzuki K.-i.T."/>
            <person name="Hayashi T."/>
            <person name="Toyoda A."/>
            <person name="Oliveira C."/>
            <person name="Osipova E."/>
            <person name="Leigh N.D."/>
            <person name="Simon A."/>
            <person name="Yun M.H."/>
        </authorList>
    </citation>
    <scope>NUCLEOTIDE SEQUENCE</scope>
    <source>
        <strain evidence="2">20211129_DDA</strain>
        <tissue evidence="2">Liver</tissue>
    </source>
</reference>
<sequence length="311" mass="34046">MSLVKTVMQDDKEVNLRILDKLQMTLCETLCETKPLPRPAQFEALAVWEIVARQQQEIKFKRRIKKVEKSLAEARWDWEQKRWRTETLQGIKLFPAIAEDESEKEDTTKGDESTGTKKKKQPYVEDEDSDVEDLITQLFRDQPPPYATRPGGPGNSSASTAPAQASGTLGPVQTDSGQVQGIVQSTPNAGITSVVQAQMHPPSIQIIYPDESVLETITNLVVPLEQVLLRPTLVQTESTPVLLPLAQPQGIPKFTPLTGTQSDVTPVVNQTMGVTFPQGTSVRADPDAISLLITVGPAVPLFAQKKASAGD</sequence>
<feature type="compositionally biased region" description="Acidic residues" evidence="1">
    <location>
        <begin position="124"/>
        <end position="133"/>
    </location>
</feature>
<name>A0AAV7UJV3_PLEWA</name>